<evidence type="ECO:0000313" key="2">
    <source>
        <dbReference type="Proteomes" id="UP000266861"/>
    </source>
</evidence>
<keyword evidence="2" id="KW-1185">Reference proteome</keyword>
<evidence type="ECO:0000313" key="1">
    <source>
        <dbReference type="EMBL" id="RHZ62745.1"/>
    </source>
</evidence>
<dbReference type="EMBL" id="PQFF01000306">
    <property type="protein sequence ID" value="RHZ62745.1"/>
    <property type="molecule type" value="Genomic_DNA"/>
</dbReference>
<name>A0A397HHX3_9GLOM</name>
<sequence>MFRRAEIDVFGHPVPYHEGIGPCSTDLFPFSYSVKLHHLSSIISIIPDRLNLRIFLFPSTNYIELIELATDKSRIRTT</sequence>
<reference evidence="1 2" key="1">
    <citation type="submission" date="2018-08" db="EMBL/GenBank/DDBJ databases">
        <title>Genome and evolution of the arbuscular mycorrhizal fungus Diversispora epigaea (formerly Glomus versiforme) and its bacterial endosymbionts.</title>
        <authorList>
            <person name="Sun X."/>
            <person name="Fei Z."/>
            <person name="Harrison M."/>
        </authorList>
    </citation>
    <scope>NUCLEOTIDE SEQUENCE [LARGE SCALE GENOMIC DNA]</scope>
    <source>
        <strain evidence="1 2">IT104</strain>
    </source>
</reference>
<gene>
    <name evidence="1" type="ORF">Glove_335g29</name>
</gene>
<comment type="caution">
    <text evidence="1">The sequence shown here is derived from an EMBL/GenBank/DDBJ whole genome shotgun (WGS) entry which is preliminary data.</text>
</comment>
<proteinExistence type="predicted"/>
<accession>A0A397HHX3</accession>
<protein>
    <submittedName>
        <fullName evidence="1">Uncharacterized protein</fullName>
    </submittedName>
</protein>
<dbReference type="AlphaFoldDB" id="A0A397HHX3"/>
<dbReference type="Proteomes" id="UP000266861">
    <property type="component" value="Unassembled WGS sequence"/>
</dbReference>
<organism evidence="1 2">
    <name type="scientific">Diversispora epigaea</name>
    <dbReference type="NCBI Taxonomy" id="1348612"/>
    <lineage>
        <taxon>Eukaryota</taxon>
        <taxon>Fungi</taxon>
        <taxon>Fungi incertae sedis</taxon>
        <taxon>Mucoromycota</taxon>
        <taxon>Glomeromycotina</taxon>
        <taxon>Glomeromycetes</taxon>
        <taxon>Diversisporales</taxon>
        <taxon>Diversisporaceae</taxon>
        <taxon>Diversispora</taxon>
    </lineage>
</organism>